<keyword evidence="1" id="KW-1133">Transmembrane helix</keyword>
<keyword evidence="1" id="KW-0472">Membrane</keyword>
<proteinExistence type="predicted"/>
<accession>V4L2I9</accession>
<organism evidence="2 3">
    <name type="scientific">Eutrema salsugineum</name>
    <name type="common">Saltwater cress</name>
    <name type="synonym">Sisymbrium salsugineum</name>
    <dbReference type="NCBI Taxonomy" id="72664"/>
    <lineage>
        <taxon>Eukaryota</taxon>
        <taxon>Viridiplantae</taxon>
        <taxon>Streptophyta</taxon>
        <taxon>Embryophyta</taxon>
        <taxon>Tracheophyta</taxon>
        <taxon>Spermatophyta</taxon>
        <taxon>Magnoliopsida</taxon>
        <taxon>eudicotyledons</taxon>
        <taxon>Gunneridae</taxon>
        <taxon>Pentapetalae</taxon>
        <taxon>rosids</taxon>
        <taxon>malvids</taxon>
        <taxon>Brassicales</taxon>
        <taxon>Brassicaceae</taxon>
        <taxon>Eutremeae</taxon>
        <taxon>Eutrema</taxon>
    </lineage>
</organism>
<dbReference type="AlphaFoldDB" id="V4L2I9"/>
<feature type="transmembrane region" description="Helical" evidence="1">
    <location>
        <begin position="34"/>
        <end position="51"/>
    </location>
</feature>
<dbReference type="EMBL" id="KI517447">
    <property type="protein sequence ID" value="ESQ44500.1"/>
    <property type="molecule type" value="Genomic_DNA"/>
</dbReference>
<protein>
    <submittedName>
        <fullName evidence="2">Uncharacterized protein</fullName>
    </submittedName>
</protein>
<keyword evidence="1" id="KW-0812">Transmembrane</keyword>
<evidence type="ECO:0000256" key="1">
    <source>
        <dbReference type="SAM" id="Phobius"/>
    </source>
</evidence>
<dbReference type="KEGG" id="eus:EUTSA_v10003475mg"/>
<evidence type="ECO:0000313" key="2">
    <source>
        <dbReference type="EMBL" id="ESQ44500.1"/>
    </source>
</evidence>
<sequence length="52" mass="6001">MIRFSLLRKKERVFRLASPASGVPCRSCERSCRVVFLLLFIFLPPASMARLM</sequence>
<keyword evidence="3" id="KW-1185">Reference proteome</keyword>
<gene>
    <name evidence="2" type="ORF">EUTSA_v10003475mg</name>
</gene>
<name>V4L2I9_EUTSA</name>
<dbReference type="Proteomes" id="UP000030689">
    <property type="component" value="Unassembled WGS sequence"/>
</dbReference>
<reference evidence="2 3" key="1">
    <citation type="journal article" date="2013" name="Front. Plant Sci.">
        <title>The Reference Genome of the Halophytic Plant Eutrema salsugineum.</title>
        <authorList>
            <person name="Yang R."/>
            <person name="Jarvis D.E."/>
            <person name="Chen H."/>
            <person name="Beilstein M.A."/>
            <person name="Grimwood J."/>
            <person name="Jenkins J."/>
            <person name="Shu S."/>
            <person name="Prochnik S."/>
            <person name="Xin M."/>
            <person name="Ma C."/>
            <person name="Schmutz J."/>
            <person name="Wing R.A."/>
            <person name="Mitchell-Olds T."/>
            <person name="Schumaker K.S."/>
            <person name="Wang X."/>
        </authorList>
    </citation>
    <scope>NUCLEOTIDE SEQUENCE [LARGE SCALE GENOMIC DNA]</scope>
</reference>
<evidence type="ECO:0000313" key="3">
    <source>
        <dbReference type="Proteomes" id="UP000030689"/>
    </source>
</evidence>
<dbReference type="Gramene" id="ESQ44500">
    <property type="protein sequence ID" value="ESQ44500"/>
    <property type="gene ID" value="EUTSA_v10003475mg"/>
</dbReference>